<dbReference type="PATRIC" id="fig|45076.6.peg.11"/>
<dbReference type="EMBL" id="LNZC01000001">
    <property type="protein sequence ID" value="KTD82090.1"/>
    <property type="molecule type" value="Genomic_DNA"/>
</dbReference>
<dbReference type="STRING" id="45076.Lwor_0010"/>
<dbReference type="AlphaFoldDB" id="A0A0W1AL56"/>
<gene>
    <name evidence="3" type="ORF">Lwor_0010</name>
</gene>
<accession>A0A0W1AL56</accession>
<keyword evidence="4" id="KW-1185">Reference proteome</keyword>
<organism evidence="3 4">
    <name type="scientific">Legionella worsleiensis</name>
    <dbReference type="NCBI Taxonomy" id="45076"/>
    <lineage>
        <taxon>Bacteria</taxon>
        <taxon>Pseudomonadati</taxon>
        <taxon>Pseudomonadota</taxon>
        <taxon>Gammaproteobacteria</taxon>
        <taxon>Legionellales</taxon>
        <taxon>Legionellaceae</taxon>
        <taxon>Legionella</taxon>
    </lineage>
</organism>
<keyword evidence="2" id="KW-0472">Membrane</keyword>
<evidence type="ECO:0000313" key="4">
    <source>
        <dbReference type="Proteomes" id="UP000054662"/>
    </source>
</evidence>
<feature type="transmembrane region" description="Helical" evidence="2">
    <location>
        <begin position="241"/>
        <end position="259"/>
    </location>
</feature>
<feature type="region of interest" description="Disordered" evidence="1">
    <location>
        <begin position="392"/>
        <end position="433"/>
    </location>
</feature>
<dbReference type="OrthoDB" id="9933310at2"/>
<protein>
    <submittedName>
        <fullName evidence="3">Uncharacterized protein</fullName>
    </submittedName>
</protein>
<feature type="compositionally biased region" description="Polar residues" evidence="1">
    <location>
        <begin position="406"/>
        <end position="431"/>
    </location>
</feature>
<evidence type="ECO:0000256" key="2">
    <source>
        <dbReference type="SAM" id="Phobius"/>
    </source>
</evidence>
<name>A0A0W1AL56_9GAMM</name>
<dbReference type="RefSeq" id="WP_058491568.1">
    <property type="nucleotide sequence ID" value="NZ_CBCRUR010000013.1"/>
</dbReference>
<feature type="transmembrane region" description="Helical" evidence="2">
    <location>
        <begin position="271"/>
        <end position="293"/>
    </location>
</feature>
<keyword evidence="2" id="KW-0812">Transmembrane</keyword>
<proteinExistence type="predicted"/>
<comment type="caution">
    <text evidence="3">The sequence shown here is derived from an EMBL/GenBank/DDBJ whole genome shotgun (WGS) entry which is preliminary data.</text>
</comment>
<evidence type="ECO:0000256" key="1">
    <source>
        <dbReference type="SAM" id="MobiDB-lite"/>
    </source>
</evidence>
<evidence type="ECO:0000313" key="3">
    <source>
        <dbReference type="EMBL" id="KTD82090.1"/>
    </source>
</evidence>
<feature type="transmembrane region" description="Helical" evidence="2">
    <location>
        <begin position="313"/>
        <end position="332"/>
    </location>
</feature>
<sequence>MPDNPSSSSSETAPDFSQDIELADHYAEPEYSSVLSAMQQLGVQGAQRYLKPFGSGFLAANAMYGLLTTVLEGYPNLVPQMRRILAEYQIPAIAATYVTLGALNAVEVKEVKEANRVALSLMDGLGATAFSLPMTMEIVTRFVQLIEAEPRSSDVQIPNWAAGIIVTFCGVLGVIQSLQTDYLKTNAADPEREQSIINRIVTHPSMLTAAAVMKSAASIHGVTMAFMDIAQVNTQANLEYYLRWGITLAAGVIGGYVLGRPNPEERYDAIIMNRTLTAAQLFTLCLAFVGTFYLSPDAEKVYGDVIQEQTVLWAAIIPVLVTAINLFHYLWVASPDLIAKFSVILPDSPSSIDEERALNVQSDICYGTTTFVSDSSDSEPYSSLSDIEFSLSSASDSDGSTRESSCEQNESSSDDVSSQFGEEESSYNYEQAGSALKDDEKCASISYARLIDASSPIFRATASMAPLEEVIYRNRFYTQ</sequence>
<dbReference type="Proteomes" id="UP000054662">
    <property type="component" value="Unassembled WGS sequence"/>
</dbReference>
<keyword evidence="2" id="KW-1133">Transmembrane helix</keyword>
<reference evidence="3 4" key="1">
    <citation type="submission" date="2015-11" db="EMBL/GenBank/DDBJ databases">
        <title>Genomic analysis of 38 Legionella species identifies large and diverse effector repertoires.</title>
        <authorList>
            <person name="Burstein D."/>
            <person name="Amaro F."/>
            <person name="Zusman T."/>
            <person name="Lifshitz Z."/>
            <person name="Cohen O."/>
            <person name="Gilbert J.A."/>
            <person name="Pupko T."/>
            <person name="Shuman H.A."/>
            <person name="Segal G."/>
        </authorList>
    </citation>
    <scope>NUCLEOTIDE SEQUENCE [LARGE SCALE GENOMIC DNA]</scope>
    <source>
        <strain evidence="3 4">ATCC 49508</strain>
    </source>
</reference>